<proteinExistence type="predicted"/>
<dbReference type="Pfam" id="PF02518">
    <property type="entry name" value="HATPase_c"/>
    <property type="match status" value="1"/>
</dbReference>
<keyword evidence="2" id="KW-0418">Kinase</keyword>
<name>A0A1I0QEI7_9FLAO</name>
<keyword evidence="3" id="KW-1185">Reference proteome</keyword>
<keyword evidence="2" id="KW-0808">Transferase</keyword>
<gene>
    <name evidence="2" type="ORF">SAMN05421841_1830</name>
</gene>
<dbReference type="InterPro" id="IPR003594">
    <property type="entry name" value="HATPase_dom"/>
</dbReference>
<sequence length="241" mass="27761">MVKTTEESCLTEPYQQVSRLMHQGDTFSDLLTTALIDLRQFLELLRNSSDNSSRQIGNITYGKVTNMLHMALQMKASIGDPNKDWYEVCVKRECNSKEELESIAGIFSEAAKLKNYHFHYSISQEIPEWIYTDQILLARILLSWLENIDHFSNAHDRIAMQVFIEHNEYLCIKITDTAGGLERLEIEQLFSENRLGTNGRAAYGRGLFLYQKMASSLKGKIQITPTISGLEFYLYLPYQKP</sequence>
<dbReference type="AlphaFoldDB" id="A0A1I0QEI7"/>
<protein>
    <submittedName>
        <fullName evidence="2">Histidine kinase-, DNA gyrase B-, and HSP90-like ATPase</fullName>
    </submittedName>
</protein>
<organism evidence="2 3">
    <name type="scientific">Chryseobacterium wanjuense</name>
    <dbReference type="NCBI Taxonomy" id="356305"/>
    <lineage>
        <taxon>Bacteria</taxon>
        <taxon>Pseudomonadati</taxon>
        <taxon>Bacteroidota</taxon>
        <taxon>Flavobacteriia</taxon>
        <taxon>Flavobacteriales</taxon>
        <taxon>Weeksellaceae</taxon>
        <taxon>Chryseobacterium group</taxon>
        <taxon>Chryseobacterium</taxon>
    </lineage>
</organism>
<evidence type="ECO:0000259" key="1">
    <source>
        <dbReference type="PROSITE" id="PS50109"/>
    </source>
</evidence>
<reference evidence="3" key="1">
    <citation type="submission" date="2016-10" db="EMBL/GenBank/DDBJ databases">
        <authorList>
            <person name="Varghese N."/>
            <person name="Submissions S."/>
        </authorList>
    </citation>
    <scope>NUCLEOTIDE SEQUENCE [LARGE SCALE GENOMIC DNA]</scope>
    <source>
        <strain evidence="3">DSM 17724</strain>
    </source>
</reference>
<accession>A0A1I0QEI7</accession>
<dbReference type="InterPro" id="IPR036890">
    <property type="entry name" value="HATPase_C_sf"/>
</dbReference>
<dbReference type="STRING" id="356305.SAMN05421841_1830"/>
<evidence type="ECO:0000313" key="2">
    <source>
        <dbReference type="EMBL" id="SEW25018.1"/>
    </source>
</evidence>
<feature type="domain" description="Histidine kinase" evidence="1">
    <location>
        <begin position="26"/>
        <end position="240"/>
    </location>
</feature>
<dbReference type="Proteomes" id="UP000199469">
    <property type="component" value="Unassembled WGS sequence"/>
</dbReference>
<dbReference type="PROSITE" id="PS50109">
    <property type="entry name" value="HIS_KIN"/>
    <property type="match status" value="1"/>
</dbReference>
<dbReference type="EMBL" id="FOIU01000001">
    <property type="protein sequence ID" value="SEW25018.1"/>
    <property type="molecule type" value="Genomic_DNA"/>
</dbReference>
<dbReference type="RefSeq" id="WP_089791672.1">
    <property type="nucleotide sequence ID" value="NZ_FOIU01000001.1"/>
</dbReference>
<evidence type="ECO:0000313" key="3">
    <source>
        <dbReference type="Proteomes" id="UP000199469"/>
    </source>
</evidence>
<dbReference type="SUPFAM" id="SSF55874">
    <property type="entry name" value="ATPase domain of HSP90 chaperone/DNA topoisomerase II/histidine kinase"/>
    <property type="match status" value="1"/>
</dbReference>
<dbReference type="InterPro" id="IPR005467">
    <property type="entry name" value="His_kinase_dom"/>
</dbReference>
<dbReference type="GO" id="GO:0016301">
    <property type="term" value="F:kinase activity"/>
    <property type="evidence" value="ECO:0007669"/>
    <property type="project" value="UniProtKB-KW"/>
</dbReference>
<dbReference type="Gene3D" id="3.30.565.10">
    <property type="entry name" value="Histidine kinase-like ATPase, C-terminal domain"/>
    <property type="match status" value="1"/>
</dbReference>